<keyword evidence="3" id="KW-0378">Hydrolase</keyword>
<dbReference type="eggNOG" id="KOG3662">
    <property type="taxonomic scope" value="Eukaryota"/>
</dbReference>
<comment type="cofactor">
    <cofactor evidence="1">
        <name>Mn(2+)</name>
        <dbReference type="ChEBI" id="CHEBI:29035"/>
    </cofactor>
</comment>
<evidence type="ECO:0000256" key="4">
    <source>
        <dbReference type="ARBA" id="ARBA00023136"/>
    </source>
</evidence>
<evidence type="ECO:0000256" key="1">
    <source>
        <dbReference type="ARBA" id="ARBA00001936"/>
    </source>
</evidence>
<keyword evidence="2" id="KW-0479">Metal-binding</keyword>
<evidence type="ECO:0000313" key="8">
    <source>
        <dbReference type="WBParaSite" id="EN70_4403"/>
    </source>
</evidence>
<keyword evidence="6" id="KW-0812">Transmembrane</keyword>
<dbReference type="Gene3D" id="3.60.21.10">
    <property type="match status" value="1"/>
</dbReference>
<dbReference type="PANTHER" id="PTHR13315:SF0">
    <property type="entry name" value="METALLOPHOSPHOESTERASE 1"/>
    <property type="match status" value="1"/>
</dbReference>
<evidence type="ECO:0000256" key="5">
    <source>
        <dbReference type="ARBA" id="ARBA00023211"/>
    </source>
</evidence>
<sequence length="399" mass="45885">MGLRYYYSRGWKTWNIVTKRGVECVKIRDVWIQWGAVVHSVDDLPYCPLQRVFDILHNDLCNLFVAYVAVARTAGERGDKGNDVNRYSSPRTLPRTLVRQAEKGMADVPVVSISHITDASTCCDLFDEGIISNQKELLIYLNRFNELFYVPKDVERHCLLGNHDIGFHDQISPARLQFLSTHFSRSLADHIVIGGNHFTLLNSMTIERDGCSLCTAAERQIEELSRSFDCTKNITVCNIHSRPVLLLHIPLYRESDANCPDDYDATPESIKSNRFHVGIDCLSNASSHYILEKLKPRAIFNGHTHYSCRTWWPSPYNIYEWTLSSFSWRNIPQPAFLLVTVMPDYIQVNKCFLPNEKTVIASYVAAALSIILFLSYRLVSYLRYRQSYSSYQIITQKCD</sequence>
<keyword evidence="4 6" id="KW-0472">Membrane</keyword>
<keyword evidence="7" id="KW-1185">Reference proteome</keyword>
<dbReference type="STRING" id="7209.A0A1I7VN47"/>
<dbReference type="InterPro" id="IPR033308">
    <property type="entry name" value="PGAP5/Cdc1/Ted1"/>
</dbReference>
<feature type="transmembrane region" description="Helical" evidence="6">
    <location>
        <begin position="360"/>
        <end position="379"/>
    </location>
</feature>
<dbReference type="GO" id="GO:0016787">
    <property type="term" value="F:hydrolase activity"/>
    <property type="evidence" value="ECO:0007669"/>
    <property type="project" value="UniProtKB-KW"/>
</dbReference>
<proteinExistence type="predicted"/>
<keyword evidence="5" id="KW-0464">Manganese</keyword>
<evidence type="ECO:0000313" key="7">
    <source>
        <dbReference type="Proteomes" id="UP000095285"/>
    </source>
</evidence>
<evidence type="ECO:0000256" key="6">
    <source>
        <dbReference type="SAM" id="Phobius"/>
    </source>
</evidence>
<dbReference type="Proteomes" id="UP000095285">
    <property type="component" value="Unassembled WGS sequence"/>
</dbReference>
<dbReference type="PANTHER" id="PTHR13315">
    <property type="entry name" value="METALLO PHOSPHOESTERASE RELATED"/>
    <property type="match status" value="1"/>
</dbReference>
<protein>
    <submittedName>
        <fullName evidence="8">Metallophos domain-containing protein</fullName>
    </submittedName>
</protein>
<dbReference type="GO" id="GO:0046872">
    <property type="term" value="F:metal ion binding"/>
    <property type="evidence" value="ECO:0007669"/>
    <property type="project" value="UniProtKB-KW"/>
</dbReference>
<reference evidence="7" key="1">
    <citation type="submission" date="2012-04" db="EMBL/GenBank/DDBJ databases">
        <title>The Genome Sequence of Loa loa.</title>
        <authorList>
            <consortium name="The Broad Institute Genome Sequencing Platform"/>
            <consortium name="Broad Institute Genome Sequencing Center for Infectious Disease"/>
            <person name="Nutman T.B."/>
            <person name="Fink D.L."/>
            <person name="Russ C."/>
            <person name="Young S."/>
            <person name="Zeng Q."/>
            <person name="Gargeya S."/>
            <person name="Alvarado L."/>
            <person name="Berlin A."/>
            <person name="Chapman S.B."/>
            <person name="Chen Z."/>
            <person name="Freedman E."/>
            <person name="Gellesch M."/>
            <person name="Goldberg J."/>
            <person name="Griggs A."/>
            <person name="Gujja S."/>
            <person name="Heilman E.R."/>
            <person name="Heiman D."/>
            <person name="Howarth C."/>
            <person name="Mehta T."/>
            <person name="Neiman D."/>
            <person name="Pearson M."/>
            <person name="Roberts A."/>
            <person name="Saif S."/>
            <person name="Shea T."/>
            <person name="Shenoy N."/>
            <person name="Sisk P."/>
            <person name="Stolte C."/>
            <person name="Sykes S."/>
            <person name="White J."/>
            <person name="Yandava C."/>
            <person name="Haas B."/>
            <person name="Henn M.R."/>
            <person name="Nusbaum C."/>
            <person name="Birren B."/>
        </authorList>
    </citation>
    <scope>NUCLEOTIDE SEQUENCE [LARGE SCALE GENOMIC DNA]</scope>
</reference>
<evidence type="ECO:0000256" key="3">
    <source>
        <dbReference type="ARBA" id="ARBA00022801"/>
    </source>
</evidence>
<organism evidence="7 8">
    <name type="scientific">Loa loa</name>
    <name type="common">Eye worm</name>
    <name type="synonym">Filaria loa</name>
    <dbReference type="NCBI Taxonomy" id="7209"/>
    <lineage>
        <taxon>Eukaryota</taxon>
        <taxon>Metazoa</taxon>
        <taxon>Ecdysozoa</taxon>
        <taxon>Nematoda</taxon>
        <taxon>Chromadorea</taxon>
        <taxon>Rhabditida</taxon>
        <taxon>Spirurina</taxon>
        <taxon>Spiruromorpha</taxon>
        <taxon>Filarioidea</taxon>
        <taxon>Onchocercidae</taxon>
        <taxon>Loa</taxon>
    </lineage>
</organism>
<dbReference type="WBParaSite" id="EN70_4403">
    <property type="protein sequence ID" value="EN70_4403"/>
    <property type="gene ID" value="EN70_4403"/>
</dbReference>
<dbReference type="GO" id="GO:0016020">
    <property type="term" value="C:membrane"/>
    <property type="evidence" value="ECO:0007669"/>
    <property type="project" value="GOC"/>
</dbReference>
<dbReference type="GO" id="GO:0006506">
    <property type="term" value="P:GPI anchor biosynthetic process"/>
    <property type="evidence" value="ECO:0007669"/>
    <property type="project" value="InterPro"/>
</dbReference>
<name>A0A1I7VN47_LOALO</name>
<accession>A0A1I7VN47</accession>
<dbReference type="SUPFAM" id="SSF56300">
    <property type="entry name" value="Metallo-dependent phosphatases"/>
    <property type="match status" value="1"/>
</dbReference>
<dbReference type="InterPro" id="IPR029052">
    <property type="entry name" value="Metallo-depent_PP-like"/>
</dbReference>
<reference evidence="8" key="2">
    <citation type="submission" date="2016-11" db="UniProtKB">
        <authorList>
            <consortium name="WormBaseParasite"/>
        </authorList>
    </citation>
    <scope>IDENTIFICATION</scope>
</reference>
<dbReference type="AlphaFoldDB" id="A0A1I7VN47"/>
<keyword evidence="6" id="KW-1133">Transmembrane helix</keyword>
<evidence type="ECO:0000256" key="2">
    <source>
        <dbReference type="ARBA" id="ARBA00022723"/>
    </source>
</evidence>